<dbReference type="InterPro" id="IPR002656">
    <property type="entry name" value="Acyl_transf_3_dom"/>
</dbReference>
<protein>
    <submittedName>
        <fullName evidence="3">Fucose 4-O-acetylase-like acetyltransferase</fullName>
    </submittedName>
</protein>
<keyword evidence="1" id="KW-0812">Transmembrane</keyword>
<keyword evidence="3" id="KW-0808">Transferase</keyword>
<comment type="caution">
    <text evidence="3">The sequence shown here is derived from an EMBL/GenBank/DDBJ whole genome shotgun (WGS) entry which is preliminary data.</text>
</comment>
<feature type="transmembrane region" description="Helical" evidence="1">
    <location>
        <begin position="258"/>
        <end position="276"/>
    </location>
</feature>
<organism evidence="3 4">
    <name type="scientific">Actinocrispum wychmicini</name>
    <dbReference type="NCBI Taxonomy" id="1213861"/>
    <lineage>
        <taxon>Bacteria</taxon>
        <taxon>Bacillati</taxon>
        <taxon>Actinomycetota</taxon>
        <taxon>Actinomycetes</taxon>
        <taxon>Pseudonocardiales</taxon>
        <taxon>Pseudonocardiaceae</taxon>
        <taxon>Actinocrispum</taxon>
    </lineage>
</organism>
<evidence type="ECO:0000259" key="2">
    <source>
        <dbReference type="Pfam" id="PF01757"/>
    </source>
</evidence>
<feature type="transmembrane region" description="Helical" evidence="1">
    <location>
        <begin position="12"/>
        <end position="31"/>
    </location>
</feature>
<dbReference type="AlphaFoldDB" id="A0A4R2JZU6"/>
<evidence type="ECO:0000313" key="4">
    <source>
        <dbReference type="Proteomes" id="UP000295680"/>
    </source>
</evidence>
<keyword evidence="1" id="KW-0472">Membrane</keyword>
<evidence type="ECO:0000313" key="3">
    <source>
        <dbReference type="EMBL" id="TCO62968.1"/>
    </source>
</evidence>
<feature type="transmembrane region" description="Helical" evidence="1">
    <location>
        <begin position="397"/>
        <end position="418"/>
    </location>
</feature>
<feature type="transmembrane region" description="Helical" evidence="1">
    <location>
        <begin position="128"/>
        <end position="149"/>
    </location>
</feature>
<dbReference type="GO" id="GO:0016747">
    <property type="term" value="F:acyltransferase activity, transferring groups other than amino-acyl groups"/>
    <property type="evidence" value="ECO:0007669"/>
    <property type="project" value="InterPro"/>
</dbReference>
<gene>
    <name evidence="3" type="ORF">EV192_1021110</name>
</gene>
<feature type="transmembrane region" description="Helical" evidence="1">
    <location>
        <begin position="161"/>
        <end position="180"/>
    </location>
</feature>
<feature type="domain" description="Acyltransferase 3" evidence="2">
    <location>
        <begin position="11"/>
        <end position="337"/>
    </location>
</feature>
<feature type="transmembrane region" description="Helical" evidence="1">
    <location>
        <begin position="51"/>
        <end position="77"/>
    </location>
</feature>
<sequence length="429" mass="45288">MGAAAVSKRDPFLDVVRVLAIMLVVFQHWLVPVLGWTGTELTTGNAYATPGWWVLTWVGQVMPLVFFAGGAANLLSLRTHRARGGSDRDWLSSRLHRLAIPLLPLIAVWLLLPRLLMTLGVPVQPLNVGAAVVGQLLWFMAVYLAAILLTPLMLRAHKKHGLSVFMVLVGVSVLIDLVRFEGFGMAGYLNALFVWLAVHQLGFHYAAGRPVSTRGAATLAVGGFGVTALMVAFGPYPLSMVGMPGAPVSNAGPPTTCLIALGVGQIGLVLLARPVIRSLVARPRAAKVLTWVGARSMSLYLWHMSAMVAVAGVWTIGFGYSTPTPGSLAWFAVLPLWIGSCAGVLFGLLRLFGRFEANAPDPLTLRPPMPQVMLGTVLVAAGTLGIAATGFTPGGSLVSSGAATWAAVVLGGLAAARYRLPEISVVRQA</sequence>
<accession>A0A4R2JZU6</accession>
<dbReference type="EMBL" id="SLWS01000002">
    <property type="protein sequence ID" value="TCO62968.1"/>
    <property type="molecule type" value="Genomic_DNA"/>
</dbReference>
<evidence type="ECO:0000256" key="1">
    <source>
        <dbReference type="SAM" id="Phobius"/>
    </source>
</evidence>
<keyword evidence="1" id="KW-1133">Transmembrane helix</keyword>
<keyword evidence="4" id="KW-1185">Reference proteome</keyword>
<dbReference type="OrthoDB" id="8206682at2"/>
<feature type="transmembrane region" description="Helical" evidence="1">
    <location>
        <begin position="186"/>
        <end position="207"/>
    </location>
</feature>
<feature type="transmembrane region" description="Helical" evidence="1">
    <location>
        <begin position="297"/>
        <end position="316"/>
    </location>
</feature>
<reference evidence="3 4" key="1">
    <citation type="submission" date="2019-03" db="EMBL/GenBank/DDBJ databases">
        <title>Genomic Encyclopedia of Type Strains, Phase IV (KMG-IV): sequencing the most valuable type-strain genomes for metagenomic binning, comparative biology and taxonomic classification.</title>
        <authorList>
            <person name="Goeker M."/>
        </authorList>
    </citation>
    <scope>NUCLEOTIDE SEQUENCE [LARGE SCALE GENOMIC DNA]</scope>
    <source>
        <strain evidence="3 4">DSM 45934</strain>
    </source>
</reference>
<dbReference type="Pfam" id="PF01757">
    <property type="entry name" value="Acyl_transf_3"/>
    <property type="match status" value="1"/>
</dbReference>
<feature type="transmembrane region" description="Helical" evidence="1">
    <location>
        <begin position="372"/>
        <end position="391"/>
    </location>
</feature>
<feature type="transmembrane region" description="Helical" evidence="1">
    <location>
        <begin position="328"/>
        <end position="352"/>
    </location>
</feature>
<dbReference type="Proteomes" id="UP000295680">
    <property type="component" value="Unassembled WGS sequence"/>
</dbReference>
<name>A0A4R2JZU6_9PSEU</name>
<proteinExistence type="predicted"/>
<feature type="transmembrane region" description="Helical" evidence="1">
    <location>
        <begin position="219"/>
        <end position="238"/>
    </location>
</feature>
<feature type="transmembrane region" description="Helical" evidence="1">
    <location>
        <begin position="98"/>
        <end position="116"/>
    </location>
</feature>